<sequence>MSEIEPILNPPAAPAAAADGATRIGAFIERIKVPQATRATVAILIAMFLCGAASPEFVAHVALVPGRTIPYMWNVFTASWLEVNPLGLIVSCAAAVLAGRIVEPAMGAKEYCRFLAVCTACVGCAAFVSMLFVYYGRRDEKLLYEPFCGFHGVVASLLVAVRQLMPDAPVNFRGLRTFKCRHLPAIHLGAMTLLAAATGRHLEKFGFTFFGGYASWVYLRYYQPRPDGQVGDPDSEHMEFVSFFPAHAAAVLGPFADGAHACCCGRRVARSIERRQLHDGLSTDKPGVTTRDAEEARRRRERGAKALAERLAEKQRQREAAAAAEAV</sequence>
<keyword evidence="3 6" id="KW-1133">Transmembrane helix</keyword>
<proteinExistence type="predicted"/>
<dbReference type="FunFam" id="1.20.1540.10:FF:000004">
    <property type="entry name" value="Transmembrane protein 115"/>
    <property type="match status" value="1"/>
</dbReference>
<dbReference type="eggNOG" id="KOG2890">
    <property type="taxonomic scope" value="Eukaryota"/>
</dbReference>
<dbReference type="GO" id="GO:0016020">
    <property type="term" value="C:membrane"/>
    <property type="evidence" value="ECO:0007669"/>
    <property type="project" value="UniProtKB-SubCell"/>
</dbReference>
<dbReference type="PANTHER" id="PTHR13377:SF3">
    <property type="entry name" value="TRANSMEMBRANE PROTEIN 115"/>
    <property type="match status" value="1"/>
</dbReference>
<dbReference type="PANTHER" id="PTHR13377">
    <property type="entry name" value="PLACENTAL PROTEIN 6"/>
    <property type="match status" value="1"/>
</dbReference>
<dbReference type="SMART" id="SM01160">
    <property type="entry name" value="DUF1751"/>
    <property type="match status" value="1"/>
</dbReference>
<dbReference type="GO" id="GO:0006890">
    <property type="term" value="P:retrograde vesicle-mediated transport, Golgi to endoplasmic reticulum"/>
    <property type="evidence" value="ECO:0007669"/>
    <property type="project" value="InterPro"/>
</dbReference>
<dbReference type="KEGG" id="mis:MICPUN_62287"/>
<evidence type="ECO:0000313" key="7">
    <source>
        <dbReference type="EMBL" id="ACO66066.1"/>
    </source>
</evidence>
<dbReference type="InterPro" id="IPR013861">
    <property type="entry name" value="TMEM115/Pdh1/Rbl19"/>
</dbReference>
<dbReference type="RefSeq" id="XP_002504808.1">
    <property type="nucleotide sequence ID" value="XM_002504762.1"/>
</dbReference>
<evidence type="ECO:0000256" key="1">
    <source>
        <dbReference type="ARBA" id="ARBA00004141"/>
    </source>
</evidence>
<evidence type="ECO:0000256" key="2">
    <source>
        <dbReference type="ARBA" id="ARBA00022692"/>
    </source>
</evidence>
<dbReference type="Proteomes" id="UP000002009">
    <property type="component" value="Chromosome 11"/>
</dbReference>
<evidence type="ECO:0000256" key="5">
    <source>
        <dbReference type="SAM" id="MobiDB-lite"/>
    </source>
</evidence>
<dbReference type="GeneID" id="8247536"/>
<feature type="transmembrane region" description="Helical" evidence="6">
    <location>
        <begin position="114"/>
        <end position="136"/>
    </location>
</feature>
<feature type="transmembrane region" description="Helical" evidence="6">
    <location>
        <begin position="83"/>
        <end position="102"/>
    </location>
</feature>
<dbReference type="OMA" id="WATLFPS"/>
<dbReference type="FunCoup" id="C1EDJ0">
    <property type="interactions" value="1993"/>
</dbReference>
<feature type="compositionally biased region" description="Basic and acidic residues" evidence="5">
    <location>
        <begin position="291"/>
        <end position="304"/>
    </location>
</feature>
<dbReference type="GO" id="GO:0005794">
    <property type="term" value="C:Golgi apparatus"/>
    <property type="evidence" value="ECO:0007669"/>
    <property type="project" value="TreeGrafter"/>
</dbReference>
<name>C1EDJ0_MICCC</name>
<keyword evidence="2 6" id="KW-0812">Transmembrane</keyword>
<dbReference type="AlphaFoldDB" id="C1EDJ0"/>
<reference evidence="7 8" key="1">
    <citation type="journal article" date="2009" name="Science">
        <title>Green evolution and dynamic adaptations revealed by genomes of the marine picoeukaryotes Micromonas.</title>
        <authorList>
            <person name="Worden A.Z."/>
            <person name="Lee J.H."/>
            <person name="Mock T."/>
            <person name="Rouze P."/>
            <person name="Simmons M.P."/>
            <person name="Aerts A.L."/>
            <person name="Allen A.E."/>
            <person name="Cuvelier M.L."/>
            <person name="Derelle E."/>
            <person name="Everett M.V."/>
            <person name="Foulon E."/>
            <person name="Grimwood J."/>
            <person name="Gundlach H."/>
            <person name="Henrissat B."/>
            <person name="Napoli C."/>
            <person name="McDonald S.M."/>
            <person name="Parker M.S."/>
            <person name="Rombauts S."/>
            <person name="Salamov A."/>
            <person name="Von Dassow P."/>
            <person name="Badger J.H."/>
            <person name="Coutinho P.M."/>
            <person name="Demir E."/>
            <person name="Dubchak I."/>
            <person name="Gentemann C."/>
            <person name="Eikrem W."/>
            <person name="Gready J.E."/>
            <person name="John U."/>
            <person name="Lanier W."/>
            <person name="Lindquist E.A."/>
            <person name="Lucas S."/>
            <person name="Mayer K.F."/>
            <person name="Moreau H."/>
            <person name="Not F."/>
            <person name="Otillar R."/>
            <person name="Panaud O."/>
            <person name="Pangilinan J."/>
            <person name="Paulsen I."/>
            <person name="Piegu B."/>
            <person name="Poliakov A."/>
            <person name="Robbens S."/>
            <person name="Schmutz J."/>
            <person name="Toulza E."/>
            <person name="Wyss T."/>
            <person name="Zelensky A."/>
            <person name="Zhou K."/>
            <person name="Armbrust E.V."/>
            <person name="Bhattacharya D."/>
            <person name="Goodenough U.W."/>
            <person name="Van de Peer Y."/>
            <person name="Grigoriev I.V."/>
        </authorList>
    </citation>
    <scope>NUCLEOTIDE SEQUENCE [LARGE SCALE GENOMIC DNA]</scope>
    <source>
        <strain evidence="8">RCC299 / NOUM17</strain>
    </source>
</reference>
<protein>
    <submittedName>
        <fullName evidence="7">Uncharacterized protein</fullName>
    </submittedName>
</protein>
<organism evidence="7 8">
    <name type="scientific">Micromonas commoda (strain RCC299 / NOUM17 / CCMP2709)</name>
    <name type="common">Picoplanktonic green alga</name>
    <dbReference type="NCBI Taxonomy" id="296587"/>
    <lineage>
        <taxon>Eukaryota</taxon>
        <taxon>Viridiplantae</taxon>
        <taxon>Chlorophyta</taxon>
        <taxon>Mamiellophyceae</taxon>
        <taxon>Mamiellales</taxon>
        <taxon>Mamiellaceae</taxon>
        <taxon>Micromonas</taxon>
    </lineage>
</organism>
<dbReference type="OrthoDB" id="73612at2759"/>
<dbReference type="STRING" id="296587.C1EDJ0"/>
<evidence type="ECO:0000256" key="3">
    <source>
        <dbReference type="ARBA" id="ARBA00022989"/>
    </source>
</evidence>
<evidence type="ECO:0000256" key="4">
    <source>
        <dbReference type="ARBA" id="ARBA00023136"/>
    </source>
</evidence>
<keyword evidence="8" id="KW-1185">Reference proteome</keyword>
<feature type="region of interest" description="Disordered" evidence="5">
    <location>
        <begin position="275"/>
        <end position="304"/>
    </location>
</feature>
<dbReference type="SUPFAM" id="SSF144091">
    <property type="entry name" value="Rhomboid-like"/>
    <property type="match status" value="1"/>
</dbReference>
<dbReference type="EMBL" id="CP001330">
    <property type="protein sequence ID" value="ACO66066.1"/>
    <property type="molecule type" value="Genomic_DNA"/>
</dbReference>
<comment type="subcellular location">
    <subcellularLocation>
        <location evidence="1">Membrane</location>
        <topology evidence="1">Multi-pass membrane protein</topology>
    </subcellularLocation>
</comment>
<evidence type="ECO:0000256" key="6">
    <source>
        <dbReference type="SAM" id="Phobius"/>
    </source>
</evidence>
<evidence type="ECO:0000313" key="8">
    <source>
        <dbReference type="Proteomes" id="UP000002009"/>
    </source>
</evidence>
<keyword evidence="4 6" id="KW-0472">Membrane</keyword>
<dbReference type="InterPro" id="IPR035952">
    <property type="entry name" value="Rhomboid-like_sf"/>
</dbReference>
<dbReference type="InParanoid" id="C1EDJ0"/>
<dbReference type="Gene3D" id="1.20.1540.10">
    <property type="entry name" value="Rhomboid-like"/>
    <property type="match status" value="1"/>
</dbReference>
<dbReference type="Pfam" id="PF08551">
    <property type="entry name" value="DUF1751"/>
    <property type="match status" value="1"/>
</dbReference>
<gene>
    <name evidence="7" type="ORF">MICPUN_62287</name>
</gene>
<accession>C1EDJ0</accession>
<feature type="transmembrane region" description="Helical" evidence="6">
    <location>
        <begin position="39"/>
        <end position="63"/>
    </location>
</feature>